<proteinExistence type="predicted"/>
<gene>
    <name evidence="1" type="ORF">CINC_LOCUS12601</name>
</gene>
<protein>
    <submittedName>
        <fullName evidence="1">Uncharacterized protein</fullName>
    </submittedName>
</protein>
<organism evidence="1 2">
    <name type="scientific">Chrysodeixis includens</name>
    <name type="common">Soybean looper</name>
    <name type="synonym">Pseudoplusia includens</name>
    <dbReference type="NCBI Taxonomy" id="689277"/>
    <lineage>
        <taxon>Eukaryota</taxon>
        <taxon>Metazoa</taxon>
        <taxon>Ecdysozoa</taxon>
        <taxon>Arthropoda</taxon>
        <taxon>Hexapoda</taxon>
        <taxon>Insecta</taxon>
        <taxon>Pterygota</taxon>
        <taxon>Neoptera</taxon>
        <taxon>Endopterygota</taxon>
        <taxon>Lepidoptera</taxon>
        <taxon>Glossata</taxon>
        <taxon>Ditrysia</taxon>
        <taxon>Noctuoidea</taxon>
        <taxon>Noctuidae</taxon>
        <taxon>Plusiinae</taxon>
        <taxon>Chrysodeixis</taxon>
    </lineage>
</organism>
<reference evidence="1" key="1">
    <citation type="submission" date="2021-12" db="EMBL/GenBank/DDBJ databases">
        <authorList>
            <person name="King R."/>
        </authorList>
    </citation>
    <scope>NUCLEOTIDE SEQUENCE</scope>
</reference>
<dbReference type="OrthoDB" id="7378865at2759"/>
<evidence type="ECO:0000313" key="2">
    <source>
        <dbReference type="Proteomes" id="UP001154114"/>
    </source>
</evidence>
<dbReference type="Proteomes" id="UP001154114">
    <property type="component" value="Chromosome 8"/>
</dbReference>
<name>A0A9P0C193_CHRIL</name>
<sequence length="281" mass="32175">MFNQELIVVYLVYNKDITCVIDQGLDPVCKVSERIKRRSNVDNIPSHDPYIPRNNSVLYNCSLECDPVTFKSMTELTSPSLFLKSCFPEITENDTVACENVRYNYLKNSDKILFLSKIIPEKSFYTVDCLIYSDGGRVCHKHESGSHVDLVDTGTLARPKELNVLAQEEFICEESKDKEVNCDLNPYVPFDSGLKLKESMKFDDSVIIKSGTYIVPLKRVCTDIWCGYSGHVSSSRRQYSYSPPGGKIFRCYYARKQQVCKMVADPSKLVYNKRGWLDGRR</sequence>
<accession>A0A9P0C193</accession>
<keyword evidence="2" id="KW-1185">Reference proteome</keyword>
<dbReference type="EMBL" id="LR824011">
    <property type="protein sequence ID" value="CAH0627186.1"/>
    <property type="molecule type" value="Genomic_DNA"/>
</dbReference>
<evidence type="ECO:0000313" key="1">
    <source>
        <dbReference type="EMBL" id="CAH0627186.1"/>
    </source>
</evidence>
<dbReference type="AlphaFoldDB" id="A0A9P0C193"/>